<keyword evidence="3" id="KW-1185">Reference proteome</keyword>
<dbReference type="EMBL" id="JBDJPC010000009">
    <property type="protein sequence ID" value="KAL1491981.1"/>
    <property type="molecule type" value="Genomic_DNA"/>
</dbReference>
<comment type="caution">
    <text evidence="2">The sequence shown here is derived from an EMBL/GenBank/DDBJ whole genome shotgun (WGS) entry which is preliminary data.</text>
</comment>
<accession>A0ABD1EFR2</accession>
<gene>
    <name evidence="2" type="ORF">ABEB36_012491</name>
</gene>
<feature type="chain" id="PRO_5044761975" evidence="1">
    <location>
        <begin position="19"/>
        <end position="117"/>
    </location>
</feature>
<evidence type="ECO:0000313" key="2">
    <source>
        <dbReference type="EMBL" id="KAL1491981.1"/>
    </source>
</evidence>
<dbReference type="AlphaFoldDB" id="A0ABD1EFR2"/>
<feature type="signal peptide" evidence="1">
    <location>
        <begin position="1"/>
        <end position="18"/>
    </location>
</feature>
<protein>
    <submittedName>
        <fullName evidence="2">Uncharacterized protein</fullName>
    </submittedName>
</protein>
<dbReference type="Proteomes" id="UP001566132">
    <property type="component" value="Unassembled WGS sequence"/>
</dbReference>
<name>A0ABD1EFR2_HYPHA</name>
<sequence>MKMYTLFIFATLIYASAGLIPSNPVRSEVHIFPKFPAVPVVPAAPVVPYIPVAASIPVVPTTTTTVRTSTVLTPVVPVVKAASDAAVHSVPISAKSDQSHSIVDSAPVVPVGKALQF</sequence>
<keyword evidence="1" id="KW-0732">Signal</keyword>
<evidence type="ECO:0000313" key="3">
    <source>
        <dbReference type="Proteomes" id="UP001566132"/>
    </source>
</evidence>
<organism evidence="2 3">
    <name type="scientific">Hypothenemus hampei</name>
    <name type="common">Coffee berry borer</name>
    <dbReference type="NCBI Taxonomy" id="57062"/>
    <lineage>
        <taxon>Eukaryota</taxon>
        <taxon>Metazoa</taxon>
        <taxon>Ecdysozoa</taxon>
        <taxon>Arthropoda</taxon>
        <taxon>Hexapoda</taxon>
        <taxon>Insecta</taxon>
        <taxon>Pterygota</taxon>
        <taxon>Neoptera</taxon>
        <taxon>Endopterygota</taxon>
        <taxon>Coleoptera</taxon>
        <taxon>Polyphaga</taxon>
        <taxon>Cucujiformia</taxon>
        <taxon>Curculionidae</taxon>
        <taxon>Scolytinae</taxon>
        <taxon>Hypothenemus</taxon>
    </lineage>
</organism>
<proteinExistence type="predicted"/>
<evidence type="ECO:0000256" key="1">
    <source>
        <dbReference type="SAM" id="SignalP"/>
    </source>
</evidence>
<reference evidence="2 3" key="1">
    <citation type="submission" date="2024-05" db="EMBL/GenBank/DDBJ databases">
        <title>Genetic variation in Jamaican populations of the coffee berry borer (Hypothenemus hampei).</title>
        <authorList>
            <person name="Errbii M."/>
            <person name="Myrie A."/>
        </authorList>
    </citation>
    <scope>NUCLEOTIDE SEQUENCE [LARGE SCALE GENOMIC DNA]</scope>
    <source>
        <strain evidence="2">JA-Hopewell-2020-01-JO</strain>
        <tissue evidence="2">Whole body</tissue>
    </source>
</reference>